<dbReference type="STRING" id="1382522.W6MGQ0"/>
<feature type="transmembrane region" description="Helical" evidence="8">
    <location>
        <begin position="466"/>
        <end position="486"/>
    </location>
</feature>
<feature type="transmembrane region" description="Helical" evidence="8">
    <location>
        <begin position="225"/>
        <end position="244"/>
    </location>
</feature>
<dbReference type="Proteomes" id="UP000019384">
    <property type="component" value="Unassembled WGS sequence"/>
</dbReference>
<feature type="transmembrane region" description="Helical" evidence="8">
    <location>
        <begin position="363"/>
        <end position="381"/>
    </location>
</feature>
<dbReference type="InterPro" id="IPR004841">
    <property type="entry name" value="AA-permease/SLC12A_dom"/>
</dbReference>
<feature type="domain" description="Amino acid permease/ SLC12A" evidence="9">
    <location>
        <begin position="46"/>
        <end position="489"/>
    </location>
</feature>
<keyword evidence="3" id="KW-0813">Transport</keyword>
<evidence type="ECO:0000256" key="3">
    <source>
        <dbReference type="ARBA" id="ARBA00022448"/>
    </source>
</evidence>
<dbReference type="PIRSF" id="PIRSF006060">
    <property type="entry name" value="AA_transporter"/>
    <property type="match status" value="1"/>
</dbReference>
<dbReference type="InterPro" id="IPR050524">
    <property type="entry name" value="APC_YAT"/>
</dbReference>
<keyword evidence="4 8" id="KW-0812">Transmembrane</keyword>
<dbReference type="FunFam" id="1.20.1740.10:FF:000001">
    <property type="entry name" value="Amino acid permease"/>
    <property type="match status" value="1"/>
</dbReference>
<evidence type="ECO:0000313" key="10">
    <source>
        <dbReference type="EMBL" id="CDK25001.1"/>
    </source>
</evidence>
<keyword evidence="5 8" id="KW-1133">Transmembrane helix</keyword>
<evidence type="ECO:0000256" key="1">
    <source>
        <dbReference type="ARBA" id="ARBA00004141"/>
    </source>
</evidence>
<feature type="transmembrane region" description="Helical" evidence="8">
    <location>
        <begin position="432"/>
        <end position="454"/>
    </location>
</feature>
<evidence type="ECO:0000313" key="11">
    <source>
        <dbReference type="Proteomes" id="UP000019384"/>
    </source>
</evidence>
<organism evidence="10 11">
    <name type="scientific">Kuraishia capsulata CBS 1993</name>
    <dbReference type="NCBI Taxonomy" id="1382522"/>
    <lineage>
        <taxon>Eukaryota</taxon>
        <taxon>Fungi</taxon>
        <taxon>Dikarya</taxon>
        <taxon>Ascomycota</taxon>
        <taxon>Saccharomycotina</taxon>
        <taxon>Pichiomycetes</taxon>
        <taxon>Pichiales</taxon>
        <taxon>Pichiaceae</taxon>
        <taxon>Kuraishia</taxon>
    </lineage>
</organism>
<evidence type="ECO:0000256" key="4">
    <source>
        <dbReference type="ARBA" id="ARBA00022692"/>
    </source>
</evidence>
<reference evidence="10" key="1">
    <citation type="submission" date="2013-12" db="EMBL/GenBank/DDBJ databases">
        <authorList>
            <person name="Genoscope - CEA"/>
        </authorList>
    </citation>
    <scope>NUCLEOTIDE SEQUENCE</scope>
    <source>
        <strain evidence="10">CBS 1993</strain>
    </source>
</reference>
<sequence length="532" mass="58783">MSGLKTTPEEVSEYEVSEAGVGNSETEIRGKFDPNTGVKRGLKTRHISMMALAGVIGPGVFVGMGSALHSGGPVGLIAGFCIVGLLVIAMMNCIGELNTLYDFNFTLHCSRWVDPGFGAAIGWCYVMLWLCNTISEYVSLTSILAYYTDKVPLYGWFLIMWFIFTVFQTLGVSAFGESEYILSFIKLLFLSGVYLFSIIYAAGGIPGHSPGNPFKEFPLAHGFKGIANSFVYAGVFYSGVEAVSMTTSEARNPKKAVPIAVRQTIWRILFVYLGASIAYGITVPWNDPNLSLSNKTMRAPITIALTNAGWANAGYFSTTIILVTCLSSINSSIYLASRSLFNLATEGNAPKIFSTVDKRGNPWIAIHVCHLFGFLSLLAISSGSSVAYGYIINLSGVCSFIVWTAIALAQIRFRKGWLANGYQKENILFQVPLYPLTSIFAVFLGLLLVLVQGWSTLKPFDAGNFVDVYIMIPVFFIMWAGYSFYYKKFWIPYHEMDFETGRKDQELTEDDLKHANDDPTEKSFFSRIWANL</sequence>
<reference evidence="10" key="2">
    <citation type="submission" date="2014-02" db="EMBL/GenBank/DDBJ databases">
        <title>Complete DNA sequence of /Kuraishia capsulata/ illustrates novel genomic features among budding yeasts (/Saccharomycotina/).</title>
        <authorList>
            <person name="Morales L."/>
            <person name="Noel B."/>
            <person name="Porcel B."/>
            <person name="Marcet-Houben M."/>
            <person name="Hullo M-F."/>
            <person name="Sacerdot C."/>
            <person name="Tekaia F."/>
            <person name="Leh-Louis V."/>
            <person name="Despons L."/>
            <person name="Khanna V."/>
            <person name="Aury J-M."/>
            <person name="Barbe V."/>
            <person name="Couloux A."/>
            <person name="Labadie K."/>
            <person name="Pelletier E."/>
            <person name="Souciet J-L."/>
            <person name="Boekhout T."/>
            <person name="Gabaldon T."/>
            <person name="Wincker P."/>
            <person name="Dujon B."/>
        </authorList>
    </citation>
    <scope>NUCLEOTIDE SEQUENCE</scope>
    <source>
        <strain evidence="10">CBS 1993</strain>
    </source>
</reference>
<dbReference type="EMBL" id="HG793125">
    <property type="protein sequence ID" value="CDK25001.1"/>
    <property type="molecule type" value="Genomic_DNA"/>
</dbReference>
<keyword evidence="11" id="KW-1185">Reference proteome</keyword>
<dbReference type="GeneID" id="34518404"/>
<feature type="transmembrane region" description="Helical" evidence="8">
    <location>
        <begin position="116"/>
        <end position="147"/>
    </location>
</feature>
<feature type="transmembrane region" description="Helical" evidence="8">
    <location>
        <begin position="387"/>
        <end position="411"/>
    </location>
</feature>
<accession>W6MGQ0</accession>
<feature type="transmembrane region" description="Helical" evidence="8">
    <location>
        <begin position="49"/>
        <end position="68"/>
    </location>
</feature>
<dbReference type="Pfam" id="PF00324">
    <property type="entry name" value="AA_permease"/>
    <property type="match status" value="1"/>
</dbReference>
<protein>
    <recommendedName>
        <fullName evidence="9">Amino acid permease/ SLC12A domain-containing protein</fullName>
    </recommendedName>
</protein>
<comment type="similarity">
    <text evidence="2">Belongs to the amino acid-polyamine-organocation (APC) superfamily. YAT (TC 2.A.3.10) family.</text>
</comment>
<feature type="transmembrane region" description="Helical" evidence="8">
    <location>
        <begin position="74"/>
        <end position="95"/>
    </location>
</feature>
<evidence type="ECO:0000256" key="7">
    <source>
        <dbReference type="SAM" id="MobiDB-lite"/>
    </source>
</evidence>
<feature type="region of interest" description="Disordered" evidence="7">
    <location>
        <begin position="1"/>
        <end position="32"/>
    </location>
</feature>
<dbReference type="AlphaFoldDB" id="W6MGQ0"/>
<dbReference type="GO" id="GO:0016020">
    <property type="term" value="C:membrane"/>
    <property type="evidence" value="ECO:0007669"/>
    <property type="project" value="UniProtKB-SubCell"/>
</dbReference>
<keyword evidence="6 8" id="KW-0472">Membrane</keyword>
<feature type="transmembrane region" description="Helical" evidence="8">
    <location>
        <begin position="153"/>
        <end position="175"/>
    </location>
</feature>
<evidence type="ECO:0000256" key="2">
    <source>
        <dbReference type="ARBA" id="ARBA00006983"/>
    </source>
</evidence>
<dbReference type="HOGENOM" id="CLU_007946_12_2_1"/>
<dbReference type="OrthoDB" id="3900342at2759"/>
<dbReference type="PANTHER" id="PTHR43341:SF26">
    <property type="entry name" value="GENERAL AMINO ACID PERMEASE AGP3"/>
    <property type="match status" value="1"/>
</dbReference>
<evidence type="ECO:0000256" key="8">
    <source>
        <dbReference type="SAM" id="Phobius"/>
    </source>
</evidence>
<dbReference type="GO" id="GO:0015171">
    <property type="term" value="F:amino acid transmembrane transporter activity"/>
    <property type="evidence" value="ECO:0007669"/>
    <property type="project" value="TreeGrafter"/>
</dbReference>
<name>W6MGQ0_9ASCO</name>
<proteinExistence type="inferred from homology"/>
<dbReference type="PANTHER" id="PTHR43341">
    <property type="entry name" value="AMINO ACID PERMEASE"/>
    <property type="match status" value="1"/>
</dbReference>
<feature type="transmembrane region" description="Helical" evidence="8">
    <location>
        <begin position="265"/>
        <end position="285"/>
    </location>
</feature>
<evidence type="ECO:0000256" key="5">
    <source>
        <dbReference type="ARBA" id="ARBA00022989"/>
    </source>
</evidence>
<dbReference type="Gene3D" id="1.20.1740.10">
    <property type="entry name" value="Amino acid/polyamine transporter I"/>
    <property type="match status" value="1"/>
</dbReference>
<evidence type="ECO:0000256" key="6">
    <source>
        <dbReference type="ARBA" id="ARBA00023136"/>
    </source>
</evidence>
<feature type="transmembrane region" description="Helical" evidence="8">
    <location>
        <begin position="187"/>
        <end position="205"/>
    </location>
</feature>
<comment type="subcellular location">
    <subcellularLocation>
        <location evidence="1">Membrane</location>
        <topology evidence="1">Multi-pass membrane protein</topology>
    </subcellularLocation>
</comment>
<gene>
    <name evidence="10" type="ORF">KUCA_T00000968001</name>
</gene>
<dbReference type="RefSeq" id="XP_022457016.1">
    <property type="nucleotide sequence ID" value="XM_022605559.1"/>
</dbReference>
<evidence type="ECO:0000259" key="9">
    <source>
        <dbReference type="Pfam" id="PF00324"/>
    </source>
</evidence>